<keyword evidence="3" id="KW-1185">Reference proteome</keyword>
<dbReference type="AlphaFoldDB" id="A0A9Q1IT24"/>
<sequence>MTETVGVACARGNGPPRVLRAFVMKLRSCSSQIMVNATAHNPAGCGFLHSGRERQQTDSGASNWSRPETCGG</sequence>
<organism evidence="2 3">
    <name type="scientific">Synaphobranchus kaupii</name>
    <name type="common">Kaup's arrowtooth eel</name>
    <dbReference type="NCBI Taxonomy" id="118154"/>
    <lineage>
        <taxon>Eukaryota</taxon>
        <taxon>Metazoa</taxon>
        <taxon>Chordata</taxon>
        <taxon>Craniata</taxon>
        <taxon>Vertebrata</taxon>
        <taxon>Euteleostomi</taxon>
        <taxon>Actinopterygii</taxon>
        <taxon>Neopterygii</taxon>
        <taxon>Teleostei</taxon>
        <taxon>Anguilliformes</taxon>
        <taxon>Synaphobranchidae</taxon>
        <taxon>Synaphobranchus</taxon>
    </lineage>
</organism>
<feature type="compositionally biased region" description="Polar residues" evidence="1">
    <location>
        <begin position="57"/>
        <end position="66"/>
    </location>
</feature>
<gene>
    <name evidence="2" type="ORF">SKAU_G00231930</name>
</gene>
<evidence type="ECO:0000313" key="3">
    <source>
        <dbReference type="Proteomes" id="UP001152622"/>
    </source>
</evidence>
<comment type="caution">
    <text evidence="2">The sequence shown here is derived from an EMBL/GenBank/DDBJ whole genome shotgun (WGS) entry which is preliminary data.</text>
</comment>
<feature type="region of interest" description="Disordered" evidence="1">
    <location>
        <begin position="49"/>
        <end position="72"/>
    </location>
</feature>
<evidence type="ECO:0000256" key="1">
    <source>
        <dbReference type="SAM" id="MobiDB-lite"/>
    </source>
</evidence>
<protein>
    <submittedName>
        <fullName evidence="2">Uncharacterized protein</fullName>
    </submittedName>
</protein>
<dbReference type="Proteomes" id="UP001152622">
    <property type="component" value="Chromosome 8"/>
</dbReference>
<evidence type="ECO:0000313" key="2">
    <source>
        <dbReference type="EMBL" id="KAJ8351717.1"/>
    </source>
</evidence>
<accession>A0A9Q1IT24</accession>
<name>A0A9Q1IT24_SYNKA</name>
<dbReference type="EMBL" id="JAINUF010000008">
    <property type="protein sequence ID" value="KAJ8351717.1"/>
    <property type="molecule type" value="Genomic_DNA"/>
</dbReference>
<reference evidence="2" key="1">
    <citation type="journal article" date="2023" name="Science">
        <title>Genome structures resolve the early diversification of teleost fishes.</title>
        <authorList>
            <person name="Parey E."/>
            <person name="Louis A."/>
            <person name="Montfort J."/>
            <person name="Bouchez O."/>
            <person name="Roques C."/>
            <person name="Iampietro C."/>
            <person name="Lluch J."/>
            <person name="Castinel A."/>
            <person name="Donnadieu C."/>
            <person name="Desvignes T."/>
            <person name="Floi Bucao C."/>
            <person name="Jouanno E."/>
            <person name="Wen M."/>
            <person name="Mejri S."/>
            <person name="Dirks R."/>
            <person name="Jansen H."/>
            <person name="Henkel C."/>
            <person name="Chen W.J."/>
            <person name="Zahm M."/>
            <person name="Cabau C."/>
            <person name="Klopp C."/>
            <person name="Thompson A.W."/>
            <person name="Robinson-Rechavi M."/>
            <person name="Braasch I."/>
            <person name="Lecointre G."/>
            <person name="Bobe J."/>
            <person name="Postlethwait J.H."/>
            <person name="Berthelot C."/>
            <person name="Roest Crollius H."/>
            <person name="Guiguen Y."/>
        </authorList>
    </citation>
    <scope>NUCLEOTIDE SEQUENCE</scope>
    <source>
        <strain evidence="2">WJC10195</strain>
    </source>
</reference>
<proteinExistence type="predicted"/>